<keyword evidence="12" id="KW-1185">Reference proteome</keyword>
<keyword evidence="5" id="KW-0808">Transferase</keyword>
<feature type="region of interest" description="Disordered" evidence="9">
    <location>
        <begin position="1"/>
        <end position="36"/>
    </location>
</feature>
<evidence type="ECO:0000256" key="6">
    <source>
        <dbReference type="ARBA" id="ARBA00022695"/>
    </source>
</evidence>
<evidence type="ECO:0000259" key="10">
    <source>
        <dbReference type="Pfam" id="PF00483"/>
    </source>
</evidence>
<evidence type="ECO:0000256" key="3">
    <source>
        <dbReference type="ARBA" id="ARBA00012460"/>
    </source>
</evidence>
<dbReference type="PROSITE" id="PS00808">
    <property type="entry name" value="ADP_GLC_PYROPHOSPH_1"/>
    <property type="match status" value="1"/>
</dbReference>
<evidence type="ECO:0000256" key="8">
    <source>
        <dbReference type="ARBA" id="ARBA00022840"/>
    </source>
</evidence>
<dbReference type="InterPro" id="IPR005836">
    <property type="entry name" value="ADP_Glu_pyroP_CS"/>
</dbReference>
<dbReference type="InterPro" id="IPR011831">
    <property type="entry name" value="ADP-Glc_PPase"/>
</dbReference>
<dbReference type="GO" id="GO:0005978">
    <property type="term" value="P:glycogen biosynthetic process"/>
    <property type="evidence" value="ECO:0007669"/>
    <property type="project" value="InterPro"/>
</dbReference>
<dbReference type="InterPro" id="IPR029044">
    <property type="entry name" value="Nucleotide-diphossugar_trans"/>
</dbReference>
<feature type="non-terminal residue" evidence="11">
    <location>
        <position position="1"/>
    </location>
</feature>
<evidence type="ECO:0000256" key="4">
    <source>
        <dbReference type="ARBA" id="ARBA00022533"/>
    </source>
</evidence>
<feature type="domain" description="Nucleotidyl transferase" evidence="10">
    <location>
        <begin position="83"/>
        <end position="148"/>
    </location>
</feature>
<dbReference type="PANTHER" id="PTHR43523:SF12">
    <property type="entry name" value="GLUCOSE-1-PHOSPHATE ADENYLYLTRANSFERASE LARGE SUBUNIT 1, CHLOROPLASTIC-RELATED"/>
    <property type="match status" value="1"/>
</dbReference>
<protein>
    <recommendedName>
        <fullName evidence="3">glucose-1-phosphate adenylyltransferase</fullName>
        <ecNumber evidence="3">2.7.7.27</ecNumber>
    </recommendedName>
</protein>
<keyword evidence="8" id="KW-0067">ATP-binding</keyword>
<dbReference type="EC" id="2.7.7.27" evidence="3"/>
<accession>A0A699ZAI7</accession>
<dbReference type="PANTHER" id="PTHR43523">
    <property type="entry name" value="GLUCOSE-1-PHOSPHATE ADENYLYLTRANSFERASE-RELATED"/>
    <property type="match status" value="1"/>
</dbReference>
<evidence type="ECO:0000256" key="7">
    <source>
        <dbReference type="ARBA" id="ARBA00022741"/>
    </source>
</evidence>
<sequence>MALSSSRVTASASTRAMAGLPSALAESRRHPRMSRSHSKVVVCQAVQAEAKPVVTSSPKHAGADQPARVLSNAELETNKTVLGIILGGGAGTRLYPLTKKRAKPAVPLGANYRLIDIPVSNCLNSNITKMYCLTQFNSASLNRHLSQAY</sequence>
<evidence type="ECO:0000256" key="2">
    <source>
        <dbReference type="ARBA" id="ARBA00010443"/>
    </source>
</evidence>
<dbReference type="AlphaFoldDB" id="A0A699ZAI7"/>
<dbReference type="Pfam" id="PF00483">
    <property type="entry name" value="NTP_transferase"/>
    <property type="match status" value="1"/>
</dbReference>
<comment type="similarity">
    <text evidence="2">Belongs to the bacterial/plant glucose-1-phosphate adenylyltransferase family.</text>
</comment>
<organism evidence="11 12">
    <name type="scientific">Haematococcus lacustris</name>
    <name type="common">Green alga</name>
    <name type="synonym">Haematococcus pluvialis</name>
    <dbReference type="NCBI Taxonomy" id="44745"/>
    <lineage>
        <taxon>Eukaryota</taxon>
        <taxon>Viridiplantae</taxon>
        <taxon>Chlorophyta</taxon>
        <taxon>core chlorophytes</taxon>
        <taxon>Chlorophyceae</taxon>
        <taxon>CS clade</taxon>
        <taxon>Chlamydomonadales</taxon>
        <taxon>Haematococcaceae</taxon>
        <taxon>Haematococcus</taxon>
    </lineage>
</organism>
<feature type="non-terminal residue" evidence="11">
    <location>
        <position position="149"/>
    </location>
</feature>
<evidence type="ECO:0000313" key="12">
    <source>
        <dbReference type="Proteomes" id="UP000485058"/>
    </source>
</evidence>
<evidence type="ECO:0000256" key="5">
    <source>
        <dbReference type="ARBA" id="ARBA00022679"/>
    </source>
</evidence>
<reference evidence="11 12" key="1">
    <citation type="submission" date="2020-02" db="EMBL/GenBank/DDBJ databases">
        <title>Draft genome sequence of Haematococcus lacustris strain NIES-144.</title>
        <authorList>
            <person name="Morimoto D."/>
            <person name="Nakagawa S."/>
            <person name="Yoshida T."/>
            <person name="Sawayama S."/>
        </authorList>
    </citation>
    <scope>NUCLEOTIDE SEQUENCE [LARGE SCALE GENOMIC DNA]</scope>
    <source>
        <strain evidence="11 12">NIES-144</strain>
    </source>
</reference>
<dbReference type="SUPFAM" id="SSF53448">
    <property type="entry name" value="Nucleotide-diphospho-sugar transferases"/>
    <property type="match status" value="1"/>
</dbReference>
<proteinExistence type="inferred from homology"/>
<dbReference type="GO" id="GO:0005524">
    <property type="term" value="F:ATP binding"/>
    <property type="evidence" value="ECO:0007669"/>
    <property type="project" value="UniProtKB-KW"/>
</dbReference>
<gene>
    <name evidence="11" type="ORF">HaLaN_16606</name>
</gene>
<comment type="catalytic activity">
    <reaction evidence="1">
        <text>alpha-D-glucose 1-phosphate + ATP + H(+) = ADP-alpha-D-glucose + diphosphate</text>
        <dbReference type="Rhea" id="RHEA:12120"/>
        <dbReference type="ChEBI" id="CHEBI:15378"/>
        <dbReference type="ChEBI" id="CHEBI:30616"/>
        <dbReference type="ChEBI" id="CHEBI:33019"/>
        <dbReference type="ChEBI" id="CHEBI:57498"/>
        <dbReference type="ChEBI" id="CHEBI:58601"/>
        <dbReference type="EC" id="2.7.7.27"/>
    </reaction>
</comment>
<dbReference type="Gene3D" id="3.90.550.10">
    <property type="entry name" value="Spore Coat Polysaccharide Biosynthesis Protein SpsA, Chain A"/>
    <property type="match status" value="1"/>
</dbReference>
<keyword evidence="6" id="KW-0548">Nucleotidyltransferase</keyword>
<comment type="caution">
    <text evidence="11">The sequence shown here is derived from an EMBL/GenBank/DDBJ whole genome shotgun (WGS) entry which is preliminary data.</text>
</comment>
<feature type="compositionally biased region" description="Low complexity" evidence="9">
    <location>
        <begin position="1"/>
        <end position="18"/>
    </location>
</feature>
<keyword evidence="7" id="KW-0547">Nucleotide-binding</keyword>
<name>A0A699ZAI7_HAELA</name>
<evidence type="ECO:0000313" key="11">
    <source>
        <dbReference type="EMBL" id="GFH19633.1"/>
    </source>
</evidence>
<keyword evidence="4" id="KW-0021">Allosteric enzyme</keyword>
<evidence type="ECO:0000256" key="9">
    <source>
        <dbReference type="SAM" id="MobiDB-lite"/>
    </source>
</evidence>
<evidence type="ECO:0000256" key="1">
    <source>
        <dbReference type="ARBA" id="ARBA00000956"/>
    </source>
</evidence>
<dbReference type="GO" id="GO:0008878">
    <property type="term" value="F:glucose-1-phosphate adenylyltransferase activity"/>
    <property type="evidence" value="ECO:0007669"/>
    <property type="project" value="UniProtKB-EC"/>
</dbReference>
<dbReference type="EMBL" id="BLLF01001494">
    <property type="protein sequence ID" value="GFH19633.1"/>
    <property type="molecule type" value="Genomic_DNA"/>
</dbReference>
<dbReference type="InterPro" id="IPR005835">
    <property type="entry name" value="NTP_transferase_dom"/>
</dbReference>
<dbReference type="Proteomes" id="UP000485058">
    <property type="component" value="Unassembled WGS sequence"/>
</dbReference>